<evidence type="ECO:0000313" key="2">
    <source>
        <dbReference type="EMBL" id="MRJ23346.1"/>
    </source>
</evidence>
<reference evidence="4 5" key="1">
    <citation type="submission" date="2019-08" db="EMBL/GenBank/DDBJ databases">
        <title>Pseudomonas haemolytica sp. nov. isolated from raw milk and skim milk concentrate.</title>
        <authorList>
            <person name="Hofmann K."/>
            <person name="Huptas C."/>
            <person name="Doll E."/>
            <person name="Scherer S."/>
            <person name="Wenning M."/>
        </authorList>
    </citation>
    <scope>NUCLEOTIDE SEQUENCE [LARGE SCALE GENOMIC DNA]</scope>
    <source>
        <strain evidence="3 4">DSM 108987</strain>
        <strain evidence="2 5">DSM 108988</strain>
    </source>
</reference>
<sequence length="108" mass="12214">MMLSTPDGRYFVVKGQLWRCTNPALDEATRQHWVNALMDARRAVKSAKGDADPQALKAARQQVQHAKVALGERGPVWWQDGSPDYNRCQVGNTPYASWFEKHLDTTSQ</sequence>
<accession>A0A5P1DFZ2</accession>
<evidence type="ECO:0000313" key="3">
    <source>
        <dbReference type="EMBL" id="MRJ38850.1"/>
    </source>
</evidence>
<evidence type="ECO:0000313" key="5">
    <source>
        <dbReference type="Proteomes" id="UP000432048"/>
    </source>
</evidence>
<protein>
    <submittedName>
        <fullName evidence="3">Uncharacterized protein</fullName>
    </submittedName>
</protein>
<evidence type="ECO:0000313" key="6">
    <source>
        <dbReference type="Proteomes" id="UP000620382"/>
    </source>
</evidence>
<dbReference type="Proteomes" id="UP000432048">
    <property type="component" value="Unassembled WGS sequence"/>
</dbReference>
<name>A0A5P1DFZ2_9PSED</name>
<dbReference type="EMBL" id="VOIX01000010">
    <property type="protein sequence ID" value="MRJ23346.1"/>
    <property type="molecule type" value="Genomic_DNA"/>
</dbReference>
<keyword evidence="6" id="KW-1185">Reference proteome</keyword>
<dbReference type="AlphaFoldDB" id="A0A5P1DFZ2"/>
<gene>
    <name evidence="3" type="ORF">FRT59_18010</name>
    <name evidence="2" type="ORF">FRT60_23920</name>
    <name evidence="1" type="ORF">JJD71_01695</name>
</gene>
<evidence type="ECO:0000313" key="4">
    <source>
        <dbReference type="Proteomes" id="UP000408764"/>
    </source>
</evidence>
<dbReference type="EMBL" id="JAENSR010000001">
    <property type="protein sequence ID" value="MBK3457776.1"/>
    <property type="molecule type" value="Genomic_DNA"/>
</dbReference>
<organism evidence="3 4">
    <name type="scientific">Pseudomonas haemolytica</name>
    <dbReference type="NCBI Taxonomy" id="2600065"/>
    <lineage>
        <taxon>Bacteria</taxon>
        <taxon>Pseudomonadati</taxon>
        <taxon>Pseudomonadota</taxon>
        <taxon>Gammaproteobacteria</taxon>
        <taxon>Pseudomonadales</taxon>
        <taxon>Pseudomonadaceae</taxon>
        <taxon>Pseudomonas</taxon>
    </lineage>
</organism>
<proteinExistence type="predicted"/>
<dbReference type="Proteomes" id="UP000408764">
    <property type="component" value="Unassembled WGS sequence"/>
</dbReference>
<comment type="caution">
    <text evidence="3">The sequence shown here is derived from an EMBL/GenBank/DDBJ whole genome shotgun (WGS) entry which is preliminary data.</text>
</comment>
<dbReference type="Proteomes" id="UP000620382">
    <property type="component" value="Unassembled WGS sequence"/>
</dbReference>
<dbReference type="EMBL" id="VOIW01000005">
    <property type="protein sequence ID" value="MRJ38850.1"/>
    <property type="molecule type" value="Genomic_DNA"/>
</dbReference>
<evidence type="ECO:0000313" key="1">
    <source>
        <dbReference type="EMBL" id="MBK3457776.1"/>
    </source>
</evidence>
<reference evidence="1 6" key="2">
    <citation type="submission" date="2021-01" db="EMBL/GenBank/DDBJ databases">
        <title>Antibiotic resistance and phylogeny of Pseudomonas spp. isolated over three decades from chicken meat in the Norwegian food chain.</title>
        <authorList>
            <person name="Moen B."/>
        </authorList>
    </citation>
    <scope>NUCLEOTIDE SEQUENCE [LARGE SCALE GENOMIC DNA]</scope>
    <source>
        <strain evidence="1 6">MF6766</strain>
    </source>
</reference>